<dbReference type="EMBL" id="JH668381">
    <property type="protein sequence ID" value="KAG6449968.1"/>
    <property type="molecule type" value="Genomic_DNA"/>
</dbReference>
<evidence type="ECO:0000313" key="2">
    <source>
        <dbReference type="Proteomes" id="UP000791440"/>
    </source>
</evidence>
<dbReference type="AlphaFoldDB" id="A0A921Z1W0"/>
<reference evidence="1" key="1">
    <citation type="journal article" date="2016" name="Insect Biochem. Mol. Biol.">
        <title>Multifaceted biological insights from a draft genome sequence of the tobacco hornworm moth, Manduca sexta.</title>
        <authorList>
            <person name="Kanost M.R."/>
            <person name="Arrese E.L."/>
            <person name="Cao X."/>
            <person name="Chen Y.R."/>
            <person name="Chellapilla S."/>
            <person name="Goldsmith M.R."/>
            <person name="Grosse-Wilde E."/>
            <person name="Heckel D.G."/>
            <person name="Herndon N."/>
            <person name="Jiang H."/>
            <person name="Papanicolaou A."/>
            <person name="Qu J."/>
            <person name="Soulages J.L."/>
            <person name="Vogel H."/>
            <person name="Walters J."/>
            <person name="Waterhouse R.M."/>
            <person name="Ahn S.J."/>
            <person name="Almeida F.C."/>
            <person name="An C."/>
            <person name="Aqrawi P."/>
            <person name="Bretschneider A."/>
            <person name="Bryant W.B."/>
            <person name="Bucks S."/>
            <person name="Chao H."/>
            <person name="Chevignon G."/>
            <person name="Christen J.M."/>
            <person name="Clarke D.F."/>
            <person name="Dittmer N.T."/>
            <person name="Ferguson L.C.F."/>
            <person name="Garavelou S."/>
            <person name="Gordon K.H.J."/>
            <person name="Gunaratna R.T."/>
            <person name="Han Y."/>
            <person name="Hauser F."/>
            <person name="He Y."/>
            <person name="Heidel-Fischer H."/>
            <person name="Hirsh A."/>
            <person name="Hu Y."/>
            <person name="Jiang H."/>
            <person name="Kalra D."/>
            <person name="Klinner C."/>
            <person name="Konig C."/>
            <person name="Kovar C."/>
            <person name="Kroll A.R."/>
            <person name="Kuwar S.S."/>
            <person name="Lee S.L."/>
            <person name="Lehman R."/>
            <person name="Li K."/>
            <person name="Li Z."/>
            <person name="Liang H."/>
            <person name="Lovelace S."/>
            <person name="Lu Z."/>
            <person name="Mansfield J.H."/>
            <person name="McCulloch K.J."/>
            <person name="Mathew T."/>
            <person name="Morton B."/>
            <person name="Muzny D.M."/>
            <person name="Neunemann D."/>
            <person name="Ongeri F."/>
            <person name="Pauchet Y."/>
            <person name="Pu L.L."/>
            <person name="Pyrousis I."/>
            <person name="Rao X.J."/>
            <person name="Redding A."/>
            <person name="Roesel C."/>
            <person name="Sanchez-Gracia A."/>
            <person name="Schaack S."/>
            <person name="Shukla A."/>
            <person name="Tetreau G."/>
            <person name="Wang Y."/>
            <person name="Xiong G.H."/>
            <person name="Traut W."/>
            <person name="Walsh T.K."/>
            <person name="Worley K.C."/>
            <person name="Wu D."/>
            <person name="Wu W."/>
            <person name="Wu Y.Q."/>
            <person name="Zhang X."/>
            <person name="Zou Z."/>
            <person name="Zucker H."/>
            <person name="Briscoe A.D."/>
            <person name="Burmester T."/>
            <person name="Clem R.J."/>
            <person name="Feyereisen R."/>
            <person name="Grimmelikhuijzen C.J.P."/>
            <person name="Hamodrakas S.J."/>
            <person name="Hansson B.S."/>
            <person name="Huguet E."/>
            <person name="Jermiin L.S."/>
            <person name="Lan Q."/>
            <person name="Lehman H.K."/>
            <person name="Lorenzen M."/>
            <person name="Merzendorfer H."/>
            <person name="Michalopoulos I."/>
            <person name="Morton D.B."/>
            <person name="Muthukrishnan S."/>
            <person name="Oakeshott J.G."/>
            <person name="Palmer W."/>
            <person name="Park Y."/>
            <person name="Passarelli A.L."/>
            <person name="Rozas J."/>
            <person name="Schwartz L.M."/>
            <person name="Smith W."/>
            <person name="Southgate A."/>
            <person name="Vilcinskas A."/>
            <person name="Vogt R."/>
            <person name="Wang P."/>
            <person name="Werren J."/>
            <person name="Yu X.Q."/>
            <person name="Zhou J.J."/>
            <person name="Brown S.J."/>
            <person name="Scherer S.E."/>
            <person name="Richards S."/>
            <person name="Blissard G.W."/>
        </authorList>
    </citation>
    <scope>NUCLEOTIDE SEQUENCE</scope>
</reference>
<dbReference type="Proteomes" id="UP000791440">
    <property type="component" value="Unassembled WGS sequence"/>
</dbReference>
<sequence>MDENQYSKLPNIEVNSSEFYDKVQDEIEFDVARLKKTVEVMKNLRSVIASGANLKKMSSPPHCTHVSKDTDYLSKFKFTYPTVYIPPGQREAYQQMFCLNPAAVNKAVTTVCDWAAPPQVEFTLGDEYVHVVRQDPSGRYNGNVVITTYQLCSHNRTYIPKDELAPTVTDLL</sequence>
<accession>A0A921Z1W0</accession>
<name>A0A921Z1W0_MANSE</name>
<comment type="caution">
    <text evidence="1">The sequence shown here is derived from an EMBL/GenBank/DDBJ whole genome shotgun (WGS) entry which is preliminary data.</text>
</comment>
<gene>
    <name evidence="1" type="ORF">O3G_MSEX006305</name>
</gene>
<protein>
    <submittedName>
        <fullName evidence="1">Uncharacterized protein</fullName>
    </submittedName>
</protein>
<evidence type="ECO:0000313" key="1">
    <source>
        <dbReference type="EMBL" id="KAG6449968.1"/>
    </source>
</evidence>
<organism evidence="1 2">
    <name type="scientific">Manduca sexta</name>
    <name type="common">Tobacco hawkmoth</name>
    <name type="synonym">Tobacco hornworm</name>
    <dbReference type="NCBI Taxonomy" id="7130"/>
    <lineage>
        <taxon>Eukaryota</taxon>
        <taxon>Metazoa</taxon>
        <taxon>Ecdysozoa</taxon>
        <taxon>Arthropoda</taxon>
        <taxon>Hexapoda</taxon>
        <taxon>Insecta</taxon>
        <taxon>Pterygota</taxon>
        <taxon>Neoptera</taxon>
        <taxon>Endopterygota</taxon>
        <taxon>Lepidoptera</taxon>
        <taxon>Glossata</taxon>
        <taxon>Ditrysia</taxon>
        <taxon>Bombycoidea</taxon>
        <taxon>Sphingidae</taxon>
        <taxon>Sphinginae</taxon>
        <taxon>Sphingini</taxon>
        <taxon>Manduca</taxon>
    </lineage>
</organism>
<keyword evidence="2" id="KW-1185">Reference proteome</keyword>
<reference evidence="1" key="2">
    <citation type="submission" date="2020-12" db="EMBL/GenBank/DDBJ databases">
        <authorList>
            <person name="Kanost M."/>
        </authorList>
    </citation>
    <scope>NUCLEOTIDE SEQUENCE</scope>
</reference>
<proteinExistence type="predicted"/>